<evidence type="ECO:0000313" key="1">
    <source>
        <dbReference type="EMBL" id="STL87878.1"/>
    </source>
</evidence>
<dbReference type="Proteomes" id="UP000254088">
    <property type="component" value="Unassembled WGS sequence"/>
</dbReference>
<organism evidence="1 2">
    <name type="scientific">Escherichia coli</name>
    <dbReference type="NCBI Taxonomy" id="562"/>
    <lineage>
        <taxon>Bacteria</taxon>
        <taxon>Pseudomonadati</taxon>
        <taxon>Pseudomonadota</taxon>
        <taxon>Gammaproteobacteria</taxon>
        <taxon>Enterobacterales</taxon>
        <taxon>Enterobacteriaceae</taxon>
        <taxon>Escherichia</taxon>
    </lineage>
</organism>
<dbReference type="Pfam" id="PF11134">
    <property type="entry name" value="Phage_stabilise"/>
    <property type="match status" value="1"/>
</dbReference>
<protein>
    <submittedName>
        <fullName evidence="1">Packaged DNA stabilization protein from phage</fullName>
    </submittedName>
</protein>
<evidence type="ECO:0000313" key="2">
    <source>
        <dbReference type="Proteomes" id="UP000254088"/>
    </source>
</evidence>
<reference evidence="1 2" key="1">
    <citation type="submission" date="2018-06" db="EMBL/GenBank/DDBJ databases">
        <authorList>
            <consortium name="Pathogen Informatics"/>
            <person name="Doyle S."/>
        </authorList>
    </citation>
    <scope>NUCLEOTIDE SEQUENCE [LARGE SCALE GENOMIC DNA]</scope>
    <source>
        <strain evidence="1 2">NCTC10429</strain>
    </source>
</reference>
<dbReference type="AlphaFoldDB" id="A0A377C9A4"/>
<accession>A0A377C9A4</accession>
<gene>
    <name evidence="1" type="ORF">NCTC10429_02427</name>
</gene>
<sequence>MMARLKTVSNWPTDSGFTQYELGSVRDITRLRGRYAWSKDGTDSWFITDLEDESHPDRYSAQYRAESQPDGIIA</sequence>
<dbReference type="EMBL" id="UGEX01000001">
    <property type="protein sequence ID" value="STL87878.1"/>
    <property type="molecule type" value="Genomic_DNA"/>
</dbReference>
<proteinExistence type="predicted"/>
<dbReference type="InterPro" id="IPR021098">
    <property type="entry name" value="Phage_P22_Gp10"/>
</dbReference>
<name>A0A377C9A4_ECOLX</name>